<dbReference type="PROSITE" id="PS51257">
    <property type="entry name" value="PROKAR_LIPOPROTEIN"/>
    <property type="match status" value="1"/>
</dbReference>
<evidence type="ECO:0000313" key="1">
    <source>
        <dbReference type="EMBL" id="MPY42096.1"/>
    </source>
</evidence>
<comment type="caution">
    <text evidence="1">The sequence shown here is derived from an EMBL/GenBank/DDBJ whole genome shotgun (WGS) entry which is preliminary data.</text>
</comment>
<name>A0A5N8W5C1_9ACTN</name>
<evidence type="ECO:0008006" key="3">
    <source>
        <dbReference type="Google" id="ProtNLM"/>
    </source>
</evidence>
<dbReference type="RefSeq" id="WP_152786128.1">
    <property type="nucleotide sequence ID" value="NZ_BAABEQ010000115.1"/>
</dbReference>
<reference evidence="1 2" key="1">
    <citation type="submission" date="2019-07" db="EMBL/GenBank/DDBJ databases">
        <title>New species of Amycolatopsis and Streptomyces.</title>
        <authorList>
            <person name="Duangmal K."/>
            <person name="Teo W.F.A."/>
            <person name="Lipun K."/>
        </authorList>
    </citation>
    <scope>NUCLEOTIDE SEQUENCE [LARGE SCALE GENOMIC DNA]</scope>
    <source>
        <strain evidence="1 2">TISTR 2346</strain>
    </source>
</reference>
<dbReference type="Proteomes" id="UP000326979">
    <property type="component" value="Unassembled WGS sequence"/>
</dbReference>
<keyword evidence="2" id="KW-1185">Reference proteome</keyword>
<dbReference type="AlphaFoldDB" id="A0A5N8W5C1"/>
<protein>
    <recommendedName>
        <fullName evidence="3">DUF3558 domain-containing protein</fullName>
    </recommendedName>
</protein>
<evidence type="ECO:0000313" key="2">
    <source>
        <dbReference type="Proteomes" id="UP000326979"/>
    </source>
</evidence>
<organism evidence="1 2">
    <name type="scientific">Streptomyces phyllanthi</name>
    <dbReference type="NCBI Taxonomy" id="1803180"/>
    <lineage>
        <taxon>Bacteria</taxon>
        <taxon>Bacillati</taxon>
        <taxon>Actinomycetota</taxon>
        <taxon>Actinomycetes</taxon>
        <taxon>Kitasatosporales</taxon>
        <taxon>Streptomycetaceae</taxon>
        <taxon>Streptomyces</taxon>
    </lineage>
</organism>
<dbReference type="EMBL" id="VJZE01000132">
    <property type="protein sequence ID" value="MPY42096.1"/>
    <property type="molecule type" value="Genomic_DNA"/>
</dbReference>
<dbReference type="OrthoDB" id="4219324at2"/>
<accession>A0A5N8W5C1</accession>
<proteinExistence type="predicted"/>
<sequence>MGWSRRAWRPGALLAVAVLLVGCGGGNEDSSDKQPVKAADLCEGNLSAKAGAAVELITGTKEFQPMDLASVKRGAEEIVSDYQTGSTFEDRDACLIYKSGTSALVDIRVRFSLDDGRFLSTSGDAPSVKTYGMGRKALASPRKAVLYIECSSAKMSESSPALLRGELLNRDEPEGDAEELRRANLTVLHSVALALTKELGCADDAGLPAKPSFT</sequence>
<gene>
    <name evidence="1" type="ORF">FNH04_19965</name>
</gene>